<comment type="caution">
    <text evidence="2">The sequence shown here is derived from an EMBL/GenBank/DDBJ whole genome shotgun (WGS) entry which is preliminary data.</text>
</comment>
<protein>
    <submittedName>
        <fullName evidence="2">Uncharacterized protein</fullName>
    </submittedName>
</protein>
<dbReference type="AlphaFoldDB" id="A0A8J1TFA6"/>
<evidence type="ECO:0000313" key="3">
    <source>
        <dbReference type="Proteomes" id="UP000749559"/>
    </source>
</evidence>
<evidence type="ECO:0000256" key="1">
    <source>
        <dbReference type="SAM" id="MobiDB-lite"/>
    </source>
</evidence>
<dbReference type="Proteomes" id="UP000749559">
    <property type="component" value="Unassembled WGS sequence"/>
</dbReference>
<proteinExistence type="predicted"/>
<evidence type="ECO:0000313" key="2">
    <source>
        <dbReference type="EMBL" id="CAH1776536.1"/>
    </source>
</evidence>
<gene>
    <name evidence="2" type="ORF">OFUS_LOCUS3703</name>
</gene>
<dbReference type="EMBL" id="CAIIXF020000002">
    <property type="protein sequence ID" value="CAH1776536.1"/>
    <property type="molecule type" value="Genomic_DNA"/>
</dbReference>
<reference evidence="2" key="1">
    <citation type="submission" date="2022-03" db="EMBL/GenBank/DDBJ databases">
        <authorList>
            <person name="Martin C."/>
        </authorList>
    </citation>
    <scope>NUCLEOTIDE SEQUENCE</scope>
</reference>
<feature type="region of interest" description="Disordered" evidence="1">
    <location>
        <begin position="1"/>
        <end position="28"/>
    </location>
</feature>
<name>A0A8J1TFA6_OWEFU</name>
<organism evidence="2 3">
    <name type="scientific">Owenia fusiformis</name>
    <name type="common">Polychaete worm</name>
    <dbReference type="NCBI Taxonomy" id="6347"/>
    <lineage>
        <taxon>Eukaryota</taxon>
        <taxon>Metazoa</taxon>
        <taxon>Spiralia</taxon>
        <taxon>Lophotrochozoa</taxon>
        <taxon>Annelida</taxon>
        <taxon>Polychaeta</taxon>
        <taxon>Sedentaria</taxon>
        <taxon>Canalipalpata</taxon>
        <taxon>Sabellida</taxon>
        <taxon>Oweniida</taxon>
        <taxon>Oweniidae</taxon>
        <taxon>Owenia</taxon>
    </lineage>
</organism>
<sequence>MGKPKPSRKTKQETAGQPPKISTRPTENVVKSNMASTCNIPAISNISNLNSNHNTTTCTTDDIKTVIVALQQKVEDLMDSTNRVLQQMDLQRQQLVDILDSQISKLKLKMDNEICTLRKNIEHIHSRLDILENRDEGNYKSKSVNSNVTETEDNYVVIKNLDQTSELAQTVNELFGELSIDDKIETTPEAVKRLPSQHDRPGIVFVALTSQRDKICILKLKHRLKYSAKFPNVYIDTRKSREQLQQEYLVRSLRKMTGPPK</sequence>
<keyword evidence="3" id="KW-1185">Reference proteome</keyword>
<accession>A0A8J1TFA6</accession>